<dbReference type="SUPFAM" id="SSF47954">
    <property type="entry name" value="Cyclin-like"/>
    <property type="match status" value="1"/>
</dbReference>
<dbReference type="InterPro" id="IPR036915">
    <property type="entry name" value="Cyclin-like_sf"/>
</dbReference>
<sequence length="292" mass="34287">MEDGDNGNTNNPNGGANGPLMNTIIGGKVLRSYRKVLYENHKENPCFYDAFFLDSGYIIGGERRKKLIALPSFRSTVISFVDRKIAKKDLNTNFYVQHPELEVREIRLTQLRRIKYELLLYALEPNSPLELATVAHAYWYFERLVVQGMVNRSNRKIIVASCVLLAIKFLETGDVTRKLVYFKGRWKKYHSTYYNHVLRRRDDDDDDEEEEEDEEREGVQVDWRKVLLAEFPVYVGLDFTLLPDVGSNVIAVHVERLLQIINVTMQEYYGRRRSFEEQSLLGGYTYYNYLYY</sequence>
<name>A0A7G2CHF7_9TRYP</name>
<dbReference type="VEuPathDB" id="TriTrypDB:ADEAN_000627800"/>
<dbReference type="Proteomes" id="UP000515908">
    <property type="component" value="Chromosome 12"/>
</dbReference>
<dbReference type="Gene3D" id="1.10.472.10">
    <property type="entry name" value="Cyclin-like"/>
    <property type="match status" value="1"/>
</dbReference>
<reference evidence="1 2" key="1">
    <citation type="submission" date="2020-08" db="EMBL/GenBank/DDBJ databases">
        <authorList>
            <person name="Newling K."/>
            <person name="Davey J."/>
            <person name="Forrester S."/>
        </authorList>
    </citation>
    <scope>NUCLEOTIDE SEQUENCE [LARGE SCALE GENOMIC DNA]</scope>
    <source>
        <strain evidence="2">Crithidia deanei Carvalho (ATCC PRA-265)</strain>
    </source>
</reference>
<dbReference type="PANTHER" id="PTHR22896">
    <property type="entry name" value="CDK5 AND ABL1 ENZYME SUBSTRATE 1"/>
    <property type="match status" value="1"/>
</dbReference>
<dbReference type="AlphaFoldDB" id="A0A7G2CHF7"/>
<dbReference type="PANTHER" id="PTHR22896:SF0">
    <property type="entry name" value="CYCLIN N-TERMINAL DOMAIN-CONTAINING PROTEIN"/>
    <property type="match status" value="1"/>
</dbReference>
<dbReference type="InterPro" id="IPR012388">
    <property type="entry name" value="CABLES1/2"/>
</dbReference>
<evidence type="ECO:0000313" key="1">
    <source>
        <dbReference type="EMBL" id="CAD2218785.1"/>
    </source>
</evidence>
<dbReference type="EMBL" id="LR877156">
    <property type="protein sequence ID" value="CAD2218785.1"/>
    <property type="molecule type" value="Genomic_DNA"/>
</dbReference>
<dbReference type="GO" id="GO:0051726">
    <property type="term" value="P:regulation of cell cycle"/>
    <property type="evidence" value="ECO:0007669"/>
    <property type="project" value="InterPro"/>
</dbReference>
<accession>A0A7G2CHF7</accession>
<gene>
    <name evidence="1" type="ORF">ADEAN_000627800</name>
</gene>
<proteinExistence type="predicted"/>
<organism evidence="1 2">
    <name type="scientific">Angomonas deanei</name>
    <dbReference type="NCBI Taxonomy" id="59799"/>
    <lineage>
        <taxon>Eukaryota</taxon>
        <taxon>Discoba</taxon>
        <taxon>Euglenozoa</taxon>
        <taxon>Kinetoplastea</taxon>
        <taxon>Metakinetoplastina</taxon>
        <taxon>Trypanosomatida</taxon>
        <taxon>Trypanosomatidae</taxon>
        <taxon>Strigomonadinae</taxon>
        <taxon>Angomonas</taxon>
    </lineage>
</organism>
<protein>
    <submittedName>
        <fullName evidence="1">Cyclin, N-terminal domain containing protein, putative</fullName>
    </submittedName>
</protein>
<evidence type="ECO:0000313" key="2">
    <source>
        <dbReference type="Proteomes" id="UP000515908"/>
    </source>
</evidence>
<keyword evidence="2" id="KW-1185">Reference proteome</keyword>